<evidence type="ECO:0000313" key="2">
    <source>
        <dbReference type="EMBL" id="JAH74036.1"/>
    </source>
</evidence>
<feature type="region of interest" description="Disordered" evidence="1">
    <location>
        <begin position="1"/>
        <end position="22"/>
    </location>
</feature>
<sequence>MISVESSLSGRRIGTGSEDKNYADAKIKKIKQNGTEKRIL</sequence>
<protein>
    <submittedName>
        <fullName evidence="2">Uncharacterized protein</fullName>
    </submittedName>
</protein>
<dbReference type="EMBL" id="GBXM01034541">
    <property type="protein sequence ID" value="JAH74036.1"/>
    <property type="molecule type" value="Transcribed_RNA"/>
</dbReference>
<proteinExistence type="predicted"/>
<reference evidence="2" key="1">
    <citation type="submission" date="2014-11" db="EMBL/GenBank/DDBJ databases">
        <authorList>
            <person name="Amaro Gonzalez C."/>
        </authorList>
    </citation>
    <scope>NUCLEOTIDE SEQUENCE</scope>
</reference>
<evidence type="ECO:0000256" key="1">
    <source>
        <dbReference type="SAM" id="MobiDB-lite"/>
    </source>
</evidence>
<dbReference type="AlphaFoldDB" id="A0A0E9V7Q5"/>
<accession>A0A0E9V7Q5</accession>
<name>A0A0E9V7Q5_ANGAN</name>
<organism evidence="2">
    <name type="scientific">Anguilla anguilla</name>
    <name type="common">European freshwater eel</name>
    <name type="synonym">Muraena anguilla</name>
    <dbReference type="NCBI Taxonomy" id="7936"/>
    <lineage>
        <taxon>Eukaryota</taxon>
        <taxon>Metazoa</taxon>
        <taxon>Chordata</taxon>
        <taxon>Craniata</taxon>
        <taxon>Vertebrata</taxon>
        <taxon>Euteleostomi</taxon>
        <taxon>Actinopterygii</taxon>
        <taxon>Neopterygii</taxon>
        <taxon>Teleostei</taxon>
        <taxon>Anguilliformes</taxon>
        <taxon>Anguillidae</taxon>
        <taxon>Anguilla</taxon>
    </lineage>
</organism>
<reference evidence="2" key="2">
    <citation type="journal article" date="2015" name="Fish Shellfish Immunol.">
        <title>Early steps in the European eel (Anguilla anguilla)-Vibrio vulnificus interaction in the gills: Role of the RtxA13 toxin.</title>
        <authorList>
            <person name="Callol A."/>
            <person name="Pajuelo D."/>
            <person name="Ebbesson L."/>
            <person name="Teles M."/>
            <person name="MacKenzie S."/>
            <person name="Amaro C."/>
        </authorList>
    </citation>
    <scope>NUCLEOTIDE SEQUENCE</scope>
</reference>